<dbReference type="RefSeq" id="WP_166933529.1">
    <property type="nucleotide sequence ID" value="NZ_BAAADD010000003.1"/>
</dbReference>
<dbReference type="Proteomes" id="UP001499951">
    <property type="component" value="Unassembled WGS sequence"/>
</dbReference>
<reference evidence="3 4" key="1">
    <citation type="journal article" date="2019" name="Int. J. Syst. Evol. Microbiol.">
        <title>The Global Catalogue of Microorganisms (GCM) 10K type strain sequencing project: providing services to taxonomists for standard genome sequencing and annotation.</title>
        <authorList>
            <consortium name="The Broad Institute Genomics Platform"/>
            <consortium name="The Broad Institute Genome Sequencing Center for Infectious Disease"/>
            <person name="Wu L."/>
            <person name="Ma J."/>
        </authorList>
    </citation>
    <scope>NUCLEOTIDE SEQUENCE [LARGE SCALE GENOMIC DNA]</scope>
    <source>
        <strain evidence="3 4">JCM 15089</strain>
    </source>
</reference>
<name>A0ABN1EF82_9PROT</name>
<dbReference type="InterPro" id="IPR002123">
    <property type="entry name" value="Plipid/glycerol_acylTrfase"/>
</dbReference>
<organism evidence="3 4">
    <name type="scientific">Rhizomicrobium electricum</name>
    <dbReference type="NCBI Taxonomy" id="480070"/>
    <lineage>
        <taxon>Bacteria</taxon>
        <taxon>Pseudomonadati</taxon>
        <taxon>Pseudomonadota</taxon>
        <taxon>Alphaproteobacteria</taxon>
        <taxon>Micropepsales</taxon>
        <taxon>Micropepsaceae</taxon>
        <taxon>Rhizomicrobium</taxon>
    </lineage>
</organism>
<evidence type="ECO:0000259" key="2">
    <source>
        <dbReference type="SMART" id="SM00563"/>
    </source>
</evidence>
<dbReference type="Pfam" id="PF19576">
    <property type="entry name" value="Acyltransf_2"/>
    <property type="match status" value="1"/>
</dbReference>
<accession>A0ABN1EF82</accession>
<dbReference type="EMBL" id="BAAADD010000003">
    <property type="protein sequence ID" value="GAA0565401.1"/>
    <property type="molecule type" value="Genomic_DNA"/>
</dbReference>
<evidence type="ECO:0000313" key="4">
    <source>
        <dbReference type="Proteomes" id="UP001499951"/>
    </source>
</evidence>
<comment type="caution">
    <text evidence="3">The sequence shown here is derived from an EMBL/GenBank/DDBJ whole genome shotgun (WGS) entry which is preliminary data.</text>
</comment>
<dbReference type="SUPFAM" id="SSF69593">
    <property type="entry name" value="Glycerol-3-phosphate (1)-acyltransferase"/>
    <property type="match status" value="1"/>
</dbReference>
<feature type="domain" description="Phospholipid/glycerol acyltransferase" evidence="2">
    <location>
        <begin position="82"/>
        <end position="206"/>
    </location>
</feature>
<protein>
    <submittedName>
        <fullName evidence="3">GNAT family N-acetyltransferase</fullName>
    </submittedName>
</protein>
<feature type="region of interest" description="Disordered" evidence="1">
    <location>
        <begin position="277"/>
        <end position="300"/>
    </location>
</feature>
<feature type="compositionally biased region" description="Basic residues" evidence="1">
    <location>
        <begin position="281"/>
        <end position="290"/>
    </location>
</feature>
<dbReference type="SMART" id="SM00563">
    <property type="entry name" value="PlsC"/>
    <property type="match status" value="1"/>
</dbReference>
<dbReference type="CDD" id="cd07986">
    <property type="entry name" value="LPLAT_ACT14924-like"/>
    <property type="match status" value="1"/>
</dbReference>
<evidence type="ECO:0000256" key="1">
    <source>
        <dbReference type="SAM" id="MobiDB-lite"/>
    </source>
</evidence>
<proteinExistence type="predicted"/>
<evidence type="ECO:0000313" key="3">
    <source>
        <dbReference type="EMBL" id="GAA0565401.1"/>
    </source>
</evidence>
<sequence>MGHAVGADEFSYADPHDPPFKRFVIHAIERITGQPYLRWLYECYGTHPVPGETFWDAAIRLLELKIRYDADKLAAWPKTGPLVVVCNHPFGVLDGLVSCAIVGRARPDFKVLTNAVIARAEELQPYLLPIDFNETGEAMKTNLSSRQRAKEHVAAGGCLLIFPSGAVSTTPKWYARRAVDSDWKTFTAGIVAKTHAPVAPLYFAGQNSLLFQLVSHLSLTLRLSLLFYEVHNKIGSEVRAGVGDVIPYETLATIRDRAALMQFLREQTYAQADVVGTPPKAHLKKPRHTPKPGTLVPGLA</sequence>
<gene>
    <name evidence="3" type="ORF">GCM10008942_12180</name>
</gene>
<dbReference type="InterPro" id="IPR045746">
    <property type="entry name" value="ACT14924-like_Acyltransf_dom"/>
</dbReference>
<keyword evidence="4" id="KW-1185">Reference proteome</keyword>